<reference evidence="1 2" key="1">
    <citation type="submission" date="2022-04" db="EMBL/GenBank/DDBJ databases">
        <title>The arsenic-methylating capacity of Chitinophaga filiformis YT5 during chitin decomposition.</title>
        <authorList>
            <person name="Chen G."/>
            <person name="Liang Y."/>
        </authorList>
    </citation>
    <scope>NUCLEOTIDE SEQUENCE [LARGE SCALE GENOMIC DNA]</scope>
    <source>
        <strain evidence="1 2">YT5</strain>
    </source>
</reference>
<evidence type="ECO:0000313" key="2">
    <source>
        <dbReference type="Proteomes" id="UP000830198"/>
    </source>
</evidence>
<proteinExistence type="predicted"/>
<organism evidence="1 2">
    <name type="scientific">Chitinophaga filiformis</name>
    <name type="common">Myxococcus filiformis</name>
    <name type="synonym">Flexibacter filiformis</name>
    <dbReference type="NCBI Taxonomy" id="104663"/>
    <lineage>
        <taxon>Bacteria</taxon>
        <taxon>Pseudomonadati</taxon>
        <taxon>Bacteroidota</taxon>
        <taxon>Chitinophagia</taxon>
        <taxon>Chitinophagales</taxon>
        <taxon>Chitinophagaceae</taxon>
        <taxon>Chitinophaga</taxon>
    </lineage>
</organism>
<protein>
    <submittedName>
        <fullName evidence="1">Uncharacterized protein</fullName>
    </submittedName>
</protein>
<dbReference type="Pfam" id="PF22028">
    <property type="entry name" value="DUF6934"/>
    <property type="match status" value="1"/>
</dbReference>
<sequence>MFRLTSKTKTTTEYEFTSIGPRGEIRKTILFSLIEYNCYNLAFGEKDVQTGNVDDNINSGNNDHEKILTTVAAVVETFTTEHPEAFVYAKGSTPSRTRLYRICITKYWNDITDQFVVLGLQNGQWQHFIQNQTYNAFLGKKKSFEINN</sequence>
<dbReference type="Proteomes" id="UP000830198">
    <property type="component" value="Chromosome"/>
</dbReference>
<keyword evidence="2" id="KW-1185">Reference proteome</keyword>
<evidence type="ECO:0000313" key="1">
    <source>
        <dbReference type="EMBL" id="UPK67858.1"/>
    </source>
</evidence>
<dbReference type="InterPro" id="IPR053865">
    <property type="entry name" value="DUF6934"/>
</dbReference>
<name>A0ABY4HWN0_CHIFI</name>
<dbReference type="EMBL" id="CP095855">
    <property type="protein sequence ID" value="UPK67858.1"/>
    <property type="molecule type" value="Genomic_DNA"/>
</dbReference>
<accession>A0ABY4HWN0</accession>
<gene>
    <name evidence="1" type="ORF">MYF79_23180</name>
</gene>
<dbReference type="RefSeq" id="WP_247810202.1">
    <property type="nucleotide sequence ID" value="NZ_CP095855.1"/>
</dbReference>